<proteinExistence type="predicted"/>
<accession>A0ACC2LCN4</accession>
<reference evidence="1 2" key="1">
    <citation type="journal article" date="2022" name="Hortic Res">
        <title>A haplotype resolved chromosomal level avocado genome allows analysis of novel avocado genes.</title>
        <authorList>
            <person name="Nath O."/>
            <person name="Fletcher S.J."/>
            <person name="Hayward A."/>
            <person name="Shaw L.M."/>
            <person name="Masouleh A.K."/>
            <person name="Furtado A."/>
            <person name="Henry R.J."/>
            <person name="Mitter N."/>
        </authorList>
    </citation>
    <scope>NUCLEOTIDE SEQUENCE [LARGE SCALE GENOMIC DNA]</scope>
    <source>
        <strain evidence="2">cv. Hass</strain>
    </source>
</reference>
<evidence type="ECO:0000313" key="2">
    <source>
        <dbReference type="Proteomes" id="UP001234297"/>
    </source>
</evidence>
<name>A0ACC2LCN4_PERAE</name>
<comment type="caution">
    <text evidence="1">The sequence shown here is derived from an EMBL/GenBank/DDBJ whole genome shotgun (WGS) entry which is preliminary data.</text>
</comment>
<keyword evidence="2" id="KW-1185">Reference proteome</keyword>
<gene>
    <name evidence="1" type="ORF">MRB53_024509</name>
</gene>
<dbReference type="EMBL" id="CM056815">
    <property type="protein sequence ID" value="KAJ8631186.1"/>
    <property type="molecule type" value="Genomic_DNA"/>
</dbReference>
<dbReference type="Proteomes" id="UP001234297">
    <property type="component" value="Chromosome 7"/>
</dbReference>
<sequence>MLPSTITKLDKLIVFQIFACASLTCMPEEIGRLSKLERLVWLPYANPCHKIASRIGQLKNLGQLTILRVEIENQNYLQELILNVLSKLKHLLCVEIYFYAYRYEGDASVSKLNHLLSPLQCLVELTLADYPGESTPVWLSPTSLPNLKFLCIKHQLKFPIPKSHLRYMSPEFWEGKWKIEGLSLMNLEELEEEWIMFLRAMPSLRSVRVSRSPRLKSFPLDATRAIWRKEDDSTPGGH</sequence>
<protein>
    <submittedName>
        <fullName evidence="1">Uncharacterized protein</fullName>
    </submittedName>
</protein>
<evidence type="ECO:0000313" key="1">
    <source>
        <dbReference type="EMBL" id="KAJ8631186.1"/>
    </source>
</evidence>
<organism evidence="1 2">
    <name type="scientific">Persea americana</name>
    <name type="common">Avocado</name>
    <dbReference type="NCBI Taxonomy" id="3435"/>
    <lineage>
        <taxon>Eukaryota</taxon>
        <taxon>Viridiplantae</taxon>
        <taxon>Streptophyta</taxon>
        <taxon>Embryophyta</taxon>
        <taxon>Tracheophyta</taxon>
        <taxon>Spermatophyta</taxon>
        <taxon>Magnoliopsida</taxon>
        <taxon>Magnoliidae</taxon>
        <taxon>Laurales</taxon>
        <taxon>Lauraceae</taxon>
        <taxon>Persea</taxon>
    </lineage>
</organism>